<evidence type="ECO:0000313" key="3">
    <source>
        <dbReference type="Proteomes" id="UP001064489"/>
    </source>
</evidence>
<evidence type="ECO:0000256" key="1">
    <source>
        <dbReference type="SAM" id="MobiDB-lite"/>
    </source>
</evidence>
<dbReference type="AlphaFoldDB" id="A0AAD5IS10"/>
<feature type="region of interest" description="Disordered" evidence="1">
    <location>
        <begin position="1"/>
        <end position="22"/>
    </location>
</feature>
<gene>
    <name evidence="2" type="ORF">LWI28_001416</name>
</gene>
<comment type="caution">
    <text evidence="2">The sequence shown here is derived from an EMBL/GenBank/DDBJ whole genome shotgun (WGS) entry which is preliminary data.</text>
</comment>
<sequence>MGGGFSLPHPLPEEIRPPPPMSPVDLVKSCSWPEMPIEMPKGLLFSVDTFTPTSRSIVAEIKSSGFRFKPKAVNFHDKPCQINNREIDFQDNSVELSSEEFHDDFDAESILDEEIEQGII</sequence>
<dbReference type="Proteomes" id="UP001064489">
    <property type="component" value="Chromosome 5"/>
</dbReference>
<dbReference type="EMBL" id="JAJSOW010000102">
    <property type="protein sequence ID" value="KAI9176330.1"/>
    <property type="molecule type" value="Genomic_DNA"/>
</dbReference>
<evidence type="ECO:0000313" key="2">
    <source>
        <dbReference type="EMBL" id="KAI9176330.1"/>
    </source>
</evidence>
<proteinExistence type="predicted"/>
<reference evidence="2" key="1">
    <citation type="journal article" date="2022" name="Plant J.">
        <title>Strategies of tolerance reflected in two North American maple genomes.</title>
        <authorList>
            <person name="McEvoy S.L."/>
            <person name="Sezen U.U."/>
            <person name="Trouern-Trend A."/>
            <person name="McMahon S.M."/>
            <person name="Schaberg P.G."/>
            <person name="Yang J."/>
            <person name="Wegrzyn J.L."/>
            <person name="Swenson N.G."/>
        </authorList>
    </citation>
    <scope>NUCLEOTIDE SEQUENCE</scope>
    <source>
        <strain evidence="2">91603</strain>
    </source>
</reference>
<keyword evidence="3" id="KW-1185">Reference proteome</keyword>
<organism evidence="2 3">
    <name type="scientific">Acer negundo</name>
    <name type="common">Box elder</name>
    <dbReference type="NCBI Taxonomy" id="4023"/>
    <lineage>
        <taxon>Eukaryota</taxon>
        <taxon>Viridiplantae</taxon>
        <taxon>Streptophyta</taxon>
        <taxon>Embryophyta</taxon>
        <taxon>Tracheophyta</taxon>
        <taxon>Spermatophyta</taxon>
        <taxon>Magnoliopsida</taxon>
        <taxon>eudicotyledons</taxon>
        <taxon>Gunneridae</taxon>
        <taxon>Pentapetalae</taxon>
        <taxon>rosids</taxon>
        <taxon>malvids</taxon>
        <taxon>Sapindales</taxon>
        <taxon>Sapindaceae</taxon>
        <taxon>Hippocastanoideae</taxon>
        <taxon>Acereae</taxon>
        <taxon>Acer</taxon>
    </lineage>
</organism>
<reference evidence="2" key="2">
    <citation type="submission" date="2023-02" db="EMBL/GenBank/DDBJ databases">
        <authorList>
            <person name="Swenson N.G."/>
            <person name="Wegrzyn J.L."/>
            <person name="Mcevoy S.L."/>
        </authorList>
    </citation>
    <scope>NUCLEOTIDE SEQUENCE</scope>
    <source>
        <strain evidence="2">91603</strain>
        <tissue evidence="2">Leaf</tissue>
    </source>
</reference>
<name>A0AAD5IS10_ACENE</name>
<accession>A0AAD5IS10</accession>
<protein>
    <submittedName>
        <fullName evidence="2">Uncharacterized protein</fullName>
    </submittedName>
</protein>